<dbReference type="OrthoDB" id="1858978at2759"/>
<reference evidence="2" key="1">
    <citation type="submission" date="2019-07" db="EMBL/GenBank/DDBJ databases">
        <authorList>
            <person name="Dittberner H."/>
        </authorList>
    </citation>
    <scope>NUCLEOTIDE SEQUENCE [LARGE SCALE GENOMIC DNA]</scope>
</reference>
<dbReference type="Gene3D" id="3.90.1320.10">
    <property type="entry name" value="Outer-capsid protein sigma 3, large lobe"/>
    <property type="match status" value="2"/>
</dbReference>
<proteinExistence type="predicted"/>
<dbReference type="PANTHER" id="PTHR31589:SF235">
    <property type="entry name" value="PROTEIN, PUTATIVE (DUF239)-RELATED"/>
    <property type="match status" value="1"/>
</dbReference>
<dbReference type="Proteomes" id="UP000489600">
    <property type="component" value="Unassembled WGS sequence"/>
</dbReference>
<comment type="caution">
    <text evidence="2">The sequence shown here is derived from an EMBL/GenBank/DDBJ whole genome shotgun (WGS) entry which is preliminary data.</text>
</comment>
<dbReference type="AlphaFoldDB" id="A0A565CE52"/>
<organism evidence="2 3">
    <name type="scientific">Arabis nemorensis</name>
    <dbReference type="NCBI Taxonomy" id="586526"/>
    <lineage>
        <taxon>Eukaryota</taxon>
        <taxon>Viridiplantae</taxon>
        <taxon>Streptophyta</taxon>
        <taxon>Embryophyta</taxon>
        <taxon>Tracheophyta</taxon>
        <taxon>Spermatophyta</taxon>
        <taxon>Magnoliopsida</taxon>
        <taxon>eudicotyledons</taxon>
        <taxon>Gunneridae</taxon>
        <taxon>Pentapetalae</taxon>
        <taxon>rosids</taxon>
        <taxon>malvids</taxon>
        <taxon>Brassicales</taxon>
        <taxon>Brassicaceae</taxon>
        <taxon>Arabideae</taxon>
        <taxon>Arabis</taxon>
    </lineage>
</organism>
<name>A0A565CE52_9BRAS</name>
<gene>
    <name evidence="2" type="ORF">ANE_LOCUS22397</name>
</gene>
<dbReference type="Pfam" id="PF03080">
    <property type="entry name" value="Neprosin"/>
    <property type="match status" value="2"/>
</dbReference>
<dbReference type="EMBL" id="CABITT030000007">
    <property type="protein sequence ID" value="VVB11953.1"/>
    <property type="molecule type" value="Genomic_DNA"/>
</dbReference>
<dbReference type="PROSITE" id="PS52045">
    <property type="entry name" value="NEPROSIN_PEP_CD"/>
    <property type="match status" value="1"/>
</dbReference>
<sequence length="181" mass="20974">MINGEKFEYLPEPAFQNIPHVYEWLNKNHTRLYTYWTADGFKKTGCYNRLCPGFVQVNTKFPLGFRLEPVSMIGWEQYEQSIKVYKLKNASMPSEEEKKELERLNMFATVDYTHSTVSRVKGNLNLWDPKVSLDQVSLASMAIAGGPLEQLASILVGWMVHPLLYQGGHIHLYTYWTTSKF</sequence>
<dbReference type="InterPro" id="IPR004314">
    <property type="entry name" value="Neprosin"/>
</dbReference>
<dbReference type="PANTHER" id="PTHR31589">
    <property type="entry name" value="PROTEIN, PUTATIVE (DUF239)-RELATED-RELATED"/>
    <property type="match status" value="1"/>
</dbReference>
<evidence type="ECO:0000313" key="2">
    <source>
        <dbReference type="EMBL" id="VVB11953.1"/>
    </source>
</evidence>
<evidence type="ECO:0000313" key="3">
    <source>
        <dbReference type="Proteomes" id="UP000489600"/>
    </source>
</evidence>
<evidence type="ECO:0000259" key="1">
    <source>
        <dbReference type="PROSITE" id="PS52045"/>
    </source>
</evidence>
<protein>
    <recommendedName>
        <fullName evidence="1">Neprosin PEP catalytic domain-containing protein</fullName>
    </recommendedName>
</protein>
<dbReference type="InterPro" id="IPR053168">
    <property type="entry name" value="Glutamic_endopeptidase"/>
</dbReference>
<keyword evidence="3" id="KW-1185">Reference proteome</keyword>
<feature type="domain" description="Neprosin PEP catalytic" evidence="1">
    <location>
        <begin position="1"/>
        <end position="181"/>
    </location>
</feature>
<accession>A0A565CE52</accession>